<name>A0A1H7MU26_AQUAM</name>
<evidence type="ECO:0000313" key="3">
    <source>
        <dbReference type="Proteomes" id="UP000198521"/>
    </source>
</evidence>
<dbReference type="EMBL" id="FOAB01000003">
    <property type="protein sequence ID" value="SEL14714.1"/>
    <property type="molecule type" value="Genomic_DNA"/>
</dbReference>
<dbReference type="AlphaFoldDB" id="A0A1H7MU26"/>
<dbReference type="InterPro" id="IPR005901">
    <property type="entry name" value="GLPGLI"/>
</dbReference>
<dbReference type="OrthoDB" id="1068986at2"/>
<dbReference type="Pfam" id="PF09697">
    <property type="entry name" value="Porph_ging"/>
    <property type="match status" value="1"/>
</dbReference>
<keyword evidence="3" id="KW-1185">Reference proteome</keyword>
<gene>
    <name evidence="2" type="ORF">SAMN04487910_1855</name>
</gene>
<protein>
    <submittedName>
        <fullName evidence="2">GLPGLI family protein</fullName>
    </submittedName>
</protein>
<dbReference type="STRING" id="1038014.SAMN04487910_1855"/>
<dbReference type="NCBIfam" id="TIGR01200">
    <property type="entry name" value="GLPGLI"/>
    <property type="match status" value="1"/>
</dbReference>
<feature type="compositionally biased region" description="Low complexity" evidence="1">
    <location>
        <begin position="179"/>
        <end position="189"/>
    </location>
</feature>
<organism evidence="2 3">
    <name type="scientific">Aquimarina amphilecti</name>
    <dbReference type="NCBI Taxonomy" id="1038014"/>
    <lineage>
        <taxon>Bacteria</taxon>
        <taxon>Pseudomonadati</taxon>
        <taxon>Bacteroidota</taxon>
        <taxon>Flavobacteriia</taxon>
        <taxon>Flavobacteriales</taxon>
        <taxon>Flavobacteriaceae</taxon>
        <taxon>Aquimarina</taxon>
    </lineage>
</organism>
<accession>A0A1H7MU26</accession>
<evidence type="ECO:0000256" key="1">
    <source>
        <dbReference type="SAM" id="MobiDB-lite"/>
    </source>
</evidence>
<reference evidence="2 3" key="1">
    <citation type="submission" date="2016-10" db="EMBL/GenBank/DDBJ databases">
        <authorList>
            <person name="de Groot N.N."/>
        </authorList>
    </citation>
    <scope>NUCLEOTIDE SEQUENCE [LARGE SCALE GENOMIC DNA]</scope>
    <source>
        <strain evidence="2 3">DSM 25232</strain>
    </source>
</reference>
<proteinExistence type="predicted"/>
<evidence type="ECO:0000313" key="2">
    <source>
        <dbReference type="EMBL" id="SEL14714.1"/>
    </source>
</evidence>
<feature type="region of interest" description="Disordered" evidence="1">
    <location>
        <begin position="163"/>
        <end position="191"/>
    </location>
</feature>
<dbReference type="Proteomes" id="UP000198521">
    <property type="component" value="Unassembled WGS sequence"/>
</dbReference>
<dbReference type="RefSeq" id="WP_091407708.1">
    <property type="nucleotide sequence ID" value="NZ_FOAB01000003.1"/>
</dbReference>
<sequence>MKTICTWVTILITSLTIAQDFQGKAYYFSKTGMDMDFGGRQMSEDQKKAIADRMKSAMEKTFVLTFNKSAATYKEEAQLDASGGGGRWGAMLSGFTSNNYYKNIKDGQYYDQREFYGKNFLIKDSLETYNWTLVNETKKIGNYTCFKATTTKKVSEVMDWRAMRRRGRQQREQRENGADDQANADNAQDTPEMPKEIEVTAWYTPEIPVNQGPGSYWGLPGLILEVQEGRTTLLCNKIVLNADEKEEIKAPKKGKDVSQAEFDEITKKKVEEMIEQFSTQRRGRGGLGGGRRN</sequence>